<keyword evidence="2" id="KW-1133">Transmembrane helix</keyword>
<evidence type="ECO:0000313" key="3">
    <source>
        <dbReference type="EMBL" id="KAK4280548.1"/>
    </source>
</evidence>
<sequence length="104" mass="12237">MHHRHRTFRPSSPPRAPPSSSLSTNVLTCFTPLWRPSSIFHLRWNLLSSLPEDLQHWTSVVFTTIFLFYPMIIVLNLMAPRFTGHIIEFPIKLGHPLWHSRLRN</sequence>
<keyword evidence="2" id="KW-0812">Transmembrane</keyword>
<keyword evidence="2" id="KW-0472">Membrane</keyword>
<gene>
    <name evidence="3" type="ORF">QN277_012161</name>
</gene>
<dbReference type="Proteomes" id="UP001293593">
    <property type="component" value="Unassembled WGS sequence"/>
</dbReference>
<proteinExistence type="predicted"/>
<dbReference type="EMBL" id="JAWXYG010000002">
    <property type="protein sequence ID" value="KAK4280548.1"/>
    <property type="molecule type" value="Genomic_DNA"/>
</dbReference>
<keyword evidence="4" id="KW-1185">Reference proteome</keyword>
<protein>
    <recommendedName>
        <fullName evidence="5">Transmembrane protein</fullName>
    </recommendedName>
</protein>
<comment type="caution">
    <text evidence="3">The sequence shown here is derived from an EMBL/GenBank/DDBJ whole genome shotgun (WGS) entry which is preliminary data.</text>
</comment>
<accession>A0AAE1TD42</accession>
<reference evidence="3" key="1">
    <citation type="submission" date="2023-10" db="EMBL/GenBank/DDBJ databases">
        <title>Chromosome-level genome of the transformable northern wattle, Acacia crassicarpa.</title>
        <authorList>
            <person name="Massaro I."/>
            <person name="Sinha N.R."/>
            <person name="Poethig S."/>
            <person name="Leichty A.R."/>
        </authorList>
    </citation>
    <scope>NUCLEOTIDE SEQUENCE</scope>
    <source>
        <strain evidence="3">Acra3RX</strain>
        <tissue evidence="3">Leaf</tissue>
    </source>
</reference>
<feature type="region of interest" description="Disordered" evidence="1">
    <location>
        <begin position="1"/>
        <end position="22"/>
    </location>
</feature>
<evidence type="ECO:0008006" key="5">
    <source>
        <dbReference type="Google" id="ProtNLM"/>
    </source>
</evidence>
<evidence type="ECO:0000256" key="2">
    <source>
        <dbReference type="SAM" id="Phobius"/>
    </source>
</evidence>
<organism evidence="3 4">
    <name type="scientific">Acacia crassicarpa</name>
    <name type="common">northern wattle</name>
    <dbReference type="NCBI Taxonomy" id="499986"/>
    <lineage>
        <taxon>Eukaryota</taxon>
        <taxon>Viridiplantae</taxon>
        <taxon>Streptophyta</taxon>
        <taxon>Embryophyta</taxon>
        <taxon>Tracheophyta</taxon>
        <taxon>Spermatophyta</taxon>
        <taxon>Magnoliopsida</taxon>
        <taxon>eudicotyledons</taxon>
        <taxon>Gunneridae</taxon>
        <taxon>Pentapetalae</taxon>
        <taxon>rosids</taxon>
        <taxon>fabids</taxon>
        <taxon>Fabales</taxon>
        <taxon>Fabaceae</taxon>
        <taxon>Caesalpinioideae</taxon>
        <taxon>mimosoid clade</taxon>
        <taxon>Acacieae</taxon>
        <taxon>Acacia</taxon>
    </lineage>
</organism>
<feature type="transmembrane region" description="Helical" evidence="2">
    <location>
        <begin position="57"/>
        <end position="79"/>
    </location>
</feature>
<dbReference type="AlphaFoldDB" id="A0AAE1TD42"/>
<evidence type="ECO:0000313" key="4">
    <source>
        <dbReference type="Proteomes" id="UP001293593"/>
    </source>
</evidence>
<evidence type="ECO:0000256" key="1">
    <source>
        <dbReference type="SAM" id="MobiDB-lite"/>
    </source>
</evidence>
<name>A0AAE1TD42_9FABA</name>